<dbReference type="EMBL" id="MWZD01000016">
    <property type="protein sequence ID" value="PRI11485.1"/>
    <property type="molecule type" value="Genomic_DNA"/>
</dbReference>
<dbReference type="Proteomes" id="UP000238650">
    <property type="component" value="Unassembled WGS sequence"/>
</dbReference>
<evidence type="ECO:0000256" key="1">
    <source>
        <dbReference type="ARBA" id="ARBA00022679"/>
    </source>
</evidence>
<dbReference type="AlphaFoldDB" id="A0A2S9QPH6"/>
<organism evidence="5 6">
    <name type="scientific">Leucobacter massiliensis</name>
    <dbReference type="NCBI Taxonomy" id="1686285"/>
    <lineage>
        <taxon>Bacteria</taxon>
        <taxon>Bacillati</taxon>
        <taxon>Actinomycetota</taxon>
        <taxon>Actinomycetes</taxon>
        <taxon>Micrococcales</taxon>
        <taxon>Microbacteriaceae</taxon>
        <taxon>Leucobacter</taxon>
    </lineage>
</organism>
<dbReference type="NCBIfam" id="TIGR01575">
    <property type="entry name" value="rimI"/>
    <property type="match status" value="1"/>
</dbReference>
<gene>
    <name evidence="5" type="ORF">B4915_06540</name>
</gene>
<comment type="subcellular location">
    <subcellularLocation>
        <location evidence="3">Cytoplasm</location>
    </subcellularLocation>
</comment>
<keyword evidence="2" id="KW-0012">Acyltransferase</keyword>
<reference evidence="5 6" key="1">
    <citation type="journal article" date="2017" name="New Microbes New Infect">
        <title>Genome sequence of 'Leucobacter massiliensis' sp. nov. isolated from human pharynx after travel to the 2014 Hajj.</title>
        <authorList>
            <person name="Leangapichart T."/>
            <person name="Gautret P."/>
            <person name="Nguyen T.T."/>
            <person name="Armstrong N."/>
            <person name="Rolain J.M."/>
        </authorList>
    </citation>
    <scope>NUCLEOTIDE SEQUENCE [LARGE SCALE GENOMIC DNA]</scope>
    <source>
        <strain evidence="5 6">122RC15</strain>
    </source>
</reference>
<dbReference type="PROSITE" id="PS51186">
    <property type="entry name" value="GNAT"/>
    <property type="match status" value="1"/>
</dbReference>
<evidence type="ECO:0000313" key="5">
    <source>
        <dbReference type="EMBL" id="PRI11485.1"/>
    </source>
</evidence>
<dbReference type="InterPro" id="IPR050832">
    <property type="entry name" value="Bact_Acetyltransf"/>
</dbReference>
<name>A0A2S9QPH6_9MICO</name>
<feature type="domain" description="N-acetyltransferase" evidence="4">
    <location>
        <begin position="6"/>
        <end position="152"/>
    </location>
</feature>
<dbReference type="InterPro" id="IPR006464">
    <property type="entry name" value="AcTrfase_RimI/Ard1"/>
</dbReference>
<dbReference type="GO" id="GO:0008999">
    <property type="term" value="F:protein-N-terminal-alanine acetyltransferase activity"/>
    <property type="evidence" value="ECO:0007669"/>
    <property type="project" value="UniProtKB-EC"/>
</dbReference>
<dbReference type="OrthoDB" id="529907at2"/>
<sequence length="155" mass="17039">MSEGAYALREASASDLDAIWAIESDVFGAEAWSREMMREELSAEHRHYLALVDGAGAVRGYAGLLCLGAEADVQTIAVEAGARGGGHGRRLMEALLDEAERRGVREVFLEVRADNPVAQALYRALGFAEIGVRPRYYQPGDVDAVVMRLEMRDRR</sequence>
<dbReference type="SUPFAM" id="SSF55729">
    <property type="entry name" value="Acyl-CoA N-acyltransferases (Nat)"/>
    <property type="match status" value="1"/>
</dbReference>
<keyword evidence="6" id="KW-1185">Reference proteome</keyword>
<dbReference type="RefSeq" id="WP_105805026.1">
    <property type="nucleotide sequence ID" value="NZ_MWZD01000016.1"/>
</dbReference>
<evidence type="ECO:0000313" key="6">
    <source>
        <dbReference type="Proteomes" id="UP000238650"/>
    </source>
</evidence>
<dbReference type="InterPro" id="IPR000182">
    <property type="entry name" value="GNAT_dom"/>
</dbReference>
<comment type="similarity">
    <text evidence="3">Belongs to the acetyltransferase family. RimI subfamily.</text>
</comment>
<dbReference type="EC" id="2.3.1.266" evidence="3"/>
<dbReference type="InterPro" id="IPR016181">
    <property type="entry name" value="Acyl_CoA_acyltransferase"/>
</dbReference>
<dbReference type="Gene3D" id="3.40.630.30">
    <property type="match status" value="1"/>
</dbReference>
<evidence type="ECO:0000256" key="3">
    <source>
        <dbReference type="RuleBase" id="RU363094"/>
    </source>
</evidence>
<comment type="function">
    <text evidence="3">Acetylates the N-terminal alanine of ribosomal protein bS18.</text>
</comment>
<evidence type="ECO:0000259" key="4">
    <source>
        <dbReference type="PROSITE" id="PS51186"/>
    </source>
</evidence>
<dbReference type="PANTHER" id="PTHR43877">
    <property type="entry name" value="AMINOALKYLPHOSPHONATE N-ACETYLTRANSFERASE-RELATED-RELATED"/>
    <property type="match status" value="1"/>
</dbReference>
<protein>
    <recommendedName>
        <fullName evidence="3">[Ribosomal protein bS18]-alanine N-acetyltransferase</fullName>
        <ecNumber evidence="3">2.3.1.266</ecNumber>
    </recommendedName>
</protein>
<keyword evidence="1 5" id="KW-0808">Transferase</keyword>
<keyword evidence="3" id="KW-0963">Cytoplasm</keyword>
<dbReference type="Pfam" id="PF00583">
    <property type="entry name" value="Acetyltransf_1"/>
    <property type="match status" value="1"/>
</dbReference>
<comment type="catalytic activity">
    <reaction evidence="3">
        <text>N-terminal L-alanyl-[ribosomal protein bS18] + acetyl-CoA = N-terminal N(alpha)-acetyl-L-alanyl-[ribosomal protein bS18] + CoA + H(+)</text>
        <dbReference type="Rhea" id="RHEA:43756"/>
        <dbReference type="Rhea" id="RHEA-COMP:10676"/>
        <dbReference type="Rhea" id="RHEA-COMP:10677"/>
        <dbReference type="ChEBI" id="CHEBI:15378"/>
        <dbReference type="ChEBI" id="CHEBI:57287"/>
        <dbReference type="ChEBI" id="CHEBI:57288"/>
        <dbReference type="ChEBI" id="CHEBI:64718"/>
        <dbReference type="ChEBI" id="CHEBI:83683"/>
        <dbReference type="EC" id="2.3.1.266"/>
    </reaction>
</comment>
<proteinExistence type="inferred from homology"/>
<dbReference type="GO" id="GO:0005737">
    <property type="term" value="C:cytoplasm"/>
    <property type="evidence" value="ECO:0007669"/>
    <property type="project" value="UniProtKB-SubCell"/>
</dbReference>
<evidence type="ECO:0000256" key="2">
    <source>
        <dbReference type="ARBA" id="ARBA00023315"/>
    </source>
</evidence>
<comment type="caution">
    <text evidence="5">The sequence shown here is derived from an EMBL/GenBank/DDBJ whole genome shotgun (WGS) entry which is preliminary data.</text>
</comment>
<accession>A0A2S9QPH6</accession>